<organism evidence="1 2">
    <name type="scientific">Brassica napus</name>
    <name type="common">Rape</name>
    <dbReference type="NCBI Taxonomy" id="3708"/>
    <lineage>
        <taxon>Eukaryota</taxon>
        <taxon>Viridiplantae</taxon>
        <taxon>Streptophyta</taxon>
        <taxon>Embryophyta</taxon>
        <taxon>Tracheophyta</taxon>
        <taxon>Spermatophyta</taxon>
        <taxon>Magnoliopsida</taxon>
        <taxon>eudicotyledons</taxon>
        <taxon>Gunneridae</taxon>
        <taxon>Pentapetalae</taxon>
        <taxon>rosids</taxon>
        <taxon>malvids</taxon>
        <taxon>Brassicales</taxon>
        <taxon>Brassicaceae</taxon>
        <taxon>Brassiceae</taxon>
        <taxon>Brassica</taxon>
    </lineage>
</organism>
<reference evidence="1 2" key="1">
    <citation type="submission" date="2021-05" db="EMBL/GenBank/DDBJ databases">
        <title>Genome Assembly of Synthetic Allotetraploid Brassica napus Reveals Homoeologous Exchanges between Subgenomes.</title>
        <authorList>
            <person name="Davis J.T."/>
        </authorList>
    </citation>
    <scope>NUCLEOTIDE SEQUENCE [LARGE SCALE GENOMIC DNA]</scope>
    <source>
        <strain evidence="2">cv. Da-Ae</strain>
        <tissue evidence="1">Seedling</tissue>
    </source>
</reference>
<accession>A0ABQ8BH89</accession>
<protein>
    <submittedName>
        <fullName evidence="1">Uncharacterized protein</fullName>
    </submittedName>
</protein>
<dbReference type="Proteomes" id="UP000824890">
    <property type="component" value="Unassembled WGS sequence"/>
</dbReference>
<evidence type="ECO:0000313" key="2">
    <source>
        <dbReference type="Proteomes" id="UP000824890"/>
    </source>
</evidence>
<dbReference type="EMBL" id="JAGKQM010000011">
    <property type="protein sequence ID" value="KAH0904123.1"/>
    <property type="molecule type" value="Genomic_DNA"/>
</dbReference>
<comment type="caution">
    <text evidence="1">The sequence shown here is derived from an EMBL/GenBank/DDBJ whole genome shotgun (WGS) entry which is preliminary data.</text>
</comment>
<name>A0ABQ8BH89_BRANA</name>
<keyword evidence="2" id="KW-1185">Reference proteome</keyword>
<proteinExistence type="predicted"/>
<sequence>MRYQCQVGILERSLRPDTKVLGKELKSRCKEDTITFGSQLREPYWEEISG</sequence>
<gene>
    <name evidence="1" type="ORF">HID58_043626</name>
</gene>
<evidence type="ECO:0000313" key="1">
    <source>
        <dbReference type="EMBL" id="KAH0904123.1"/>
    </source>
</evidence>